<comment type="caution">
    <text evidence="1">The sequence shown here is derived from an EMBL/GenBank/DDBJ whole genome shotgun (WGS) entry which is preliminary data.</text>
</comment>
<reference evidence="1 2" key="1">
    <citation type="journal article" date="2021" name="Elife">
        <title>Chloroplast acquisition without the gene transfer in kleptoplastic sea slugs, Plakobranchus ocellatus.</title>
        <authorList>
            <person name="Maeda T."/>
            <person name="Takahashi S."/>
            <person name="Yoshida T."/>
            <person name="Shimamura S."/>
            <person name="Takaki Y."/>
            <person name="Nagai Y."/>
            <person name="Toyoda A."/>
            <person name="Suzuki Y."/>
            <person name="Arimoto A."/>
            <person name="Ishii H."/>
            <person name="Satoh N."/>
            <person name="Nishiyama T."/>
            <person name="Hasebe M."/>
            <person name="Maruyama T."/>
            <person name="Minagawa J."/>
            <person name="Obokata J."/>
            <person name="Shigenobu S."/>
        </authorList>
    </citation>
    <scope>NUCLEOTIDE SEQUENCE [LARGE SCALE GENOMIC DNA]</scope>
</reference>
<evidence type="ECO:0000313" key="2">
    <source>
        <dbReference type="Proteomes" id="UP000762676"/>
    </source>
</evidence>
<dbReference type="EMBL" id="BMAT01001508">
    <property type="protein sequence ID" value="GFR87357.1"/>
    <property type="molecule type" value="Genomic_DNA"/>
</dbReference>
<keyword evidence="2" id="KW-1185">Reference proteome</keyword>
<dbReference type="AlphaFoldDB" id="A0AAV4GNK8"/>
<sequence>MKRSKFGDGTKHPGSNSLHSALLSSLMMDPYHGSYANNTMKEINIPMELRAGRVVSAALQGADNTVPACWRRKGVSWCTDTVLQNEHRIGDRISIHSTTIMAQLIAIMVASSSFQGPPDKSLMPVAISCHPSIVVAPEIIDCYYAIVGPHCKASALRPLWSSGSC</sequence>
<dbReference type="Proteomes" id="UP000762676">
    <property type="component" value="Unassembled WGS sequence"/>
</dbReference>
<organism evidence="1 2">
    <name type="scientific">Elysia marginata</name>
    <dbReference type="NCBI Taxonomy" id="1093978"/>
    <lineage>
        <taxon>Eukaryota</taxon>
        <taxon>Metazoa</taxon>
        <taxon>Spiralia</taxon>
        <taxon>Lophotrochozoa</taxon>
        <taxon>Mollusca</taxon>
        <taxon>Gastropoda</taxon>
        <taxon>Heterobranchia</taxon>
        <taxon>Euthyneura</taxon>
        <taxon>Panpulmonata</taxon>
        <taxon>Sacoglossa</taxon>
        <taxon>Placobranchoidea</taxon>
        <taxon>Plakobranchidae</taxon>
        <taxon>Elysia</taxon>
    </lineage>
</organism>
<name>A0AAV4GNK8_9GAST</name>
<proteinExistence type="predicted"/>
<accession>A0AAV4GNK8</accession>
<protein>
    <submittedName>
        <fullName evidence="1">Uncharacterized protein</fullName>
    </submittedName>
</protein>
<evidence type="ECO:0000313" key="1">
    <source>
        <dbReference type="EMBL" id="GFR87357.1"/>
    </source>
</evidence>
<gene>
    <name evidence="1" type="ORF">ElyMa_000744900</name>
</gene>